<proteinExistence type="predicted"/>
<dbReference type="GO" id="GO:0031956">
    <property type="term" value="F:medium-chain fatty acid-CoA ligase activity"/>
    <property type="evidence" value="ECO:0007669"/>
    <property type="project" value="TreeGrafter"/>
</dbReference>
<dbReference type="PANTHER" id="PTHR43201:SF8">
    <property type="entry name" value="ACYL-COA SYNTHETASE FAMILY MEMBER 3"/>
    <property type="match status" value="1"/>
</dbReference>
<reference evidence="1 2" key="1">
    <citation type="journal article" date="2020" name="ISME J.">
        <title>Uncovering the hidden diversity of litter-decomposition mechanisms in mushroom-forming fungi.</title>
        <authorList>
            <person name="Floudas D."/>
            <person name="Bentzer J."/>
            <person name="Ahren D."/>
            <person name="Johansson T."/>
            <person name="Persson P."/>
            <person name="Tunlid A."/>
        </authorList>
    </citation>
    <scope>NUCLEOTIDE SEQUENCE [LARGE SCALE GENOMIC DNA]</scope>
    <source>
        <strain evidence="1 2">CBS 175.51</strain>
    </source>
</reference>
<evidence type="ECO:0000313" key="2">
    <source>
        <dbReference type="Proteomes" id="UP000541558"/>
    </source>
</evidence>
<protein>
    <submittedName>
        <fullName evidence="1">Uncharacterized protein</fullName>
    </submittedName>
</protein>
<gene>
    <name evidence="1" type="ORF">D9611_009955</name>
</gene>
<organism evidence="1 2">
    <name type="scientific">Ephemerocybe angulata</name>
    <dbReference type="NCBI Taxonomy" id="980116"/>
    <lineage>
        <taxon>Eukaryota</taxon>
        <taxon>Fungi</taxon>
        <taxon>Dikarya</taxon>
        <taxon>Basidiomycota</taxon>
        <taxon>Agaricomycotina</taxon>
        <taxon>Agaricomycetes</taxon>
        <taxon>Agaricomycetidae</taxon>
        <taxon>Agaricales</taxon>
        <taxon>Agaricineae</taxon>
        <taxon>Psathyrellaceae</taxon>
        <taxon>Ephemerocybe</taxon>
    </lineage>
</organism>
<keyword evidence="2" id="KW-1185">Reference proteome</keyword>
<dbReference type="Pfam" id="PF23562">
    <property type="entry name" value="AMP-binding_C_3"/>
    <property type="match status" value="1"/>
</dbReference>
<accession>A0A8H5C6Q4</accession>
<dbReference type="InterPro" id="IPR000873">
    <property type="entry name" value="AMP-dep_synth/lig_dom"/>
</dbReference>
<dbReference type="Gene3D" id="3.40.50.12780">
    <property type="entry name" value="N-terminal domain of ligase-like"/>
    <property type="match status" value="1"/>
</dbReference>
<dbReference type="Pfam" id="PF00501">
    <property type="entry name" value="AMP-binding"/>
    <property type="match status" value="1"/>
</dbReference>
<sequence>MIKSHLQVYQSSTSRYSSSPLFRVPEVCSSTGNVQEWTAITYQQFSDDVERYARYWSKVLRERGIPRRSVIGLWLSGLTYIDCIHIYGMSRAGYTPQMFSLRLPNPDVVYELLRKADAKALVYDSCFESVLSGCSIPAYQALKTRNIESVHEELEEIGPVQNENDAAFIFHTSGSTSGSPKLVPCSYRWLNTVVQKSNFLTRPRNPDRQDVTVFIGSMSHIAQTFMFLGTLQHGSCVIQPTKMPYTSEELIDMIHRCGLNRLNAFGSWLGMHLKNSRQDPKLLSLLIGLDDVLYSGLAISREEEQWAIKNGIRIRNLFGSTEVGGMLISGGHEKNPALLQRLPGVAYEFVPISSGNTEVVHQSSAALYELVILAHSPDCPDVSLRGADGHLHTGDLFQEVTPGWYVSRGRDDDWIKSETSLRCDTKAIEDNARAMCGGLIAECVVVGSGRPSPVMFIEPTGADMDHDKLKKEIIRKTRQFHSRRYLHERITSPNMVVVVPRGTLPRTATKGNIRRKAVEEAFASDLDRIFGRSI</sequence>
<name>A0A8H5C6Q4_9AGAR</name>
<dbReference type="InterPro" id="IPR042099">
    <property type="entry name" value="ANL_N_sf"/>
</dbReference>
<evidence type="ECO:0000313" key="1">
    <source>
        <dbReference type="EMBL" id="KAF5335002.1"/>
    </source>
</evidence>
<dbReference type="PANTHER" id="PTHR43201">
    <property type="entry name" value="ACYL-COA SYNTHETASE"/>
    <property type="match status" value="1"/>
</dbReference>
<dbReference type="GO" id="GO:0006631">
    <property type="term" value="P:fatty acid metabolic process"/>
    <property type="evidence" value="ECO:0007669"/>
    <property type="project" value="TreeGrafter"/>
</dbReference>
<dbReference type="EMBL" id="JAACJK010000065">
    <property type="protein sequence ID" value="KAF5335002.1"/>
    <property type="molecule type" value="Genomic_DNA"/>
</dbReference>
<dbReference type="Proteomes" id="UP000541558">
    <property type="component" value="Unassembled WGS sequence"/>
</dbReference>
<dbReference type="SUPFAM" id="SSF56801">
    <property type="entry name" value="Acetyl-CoA synthetase-like"/>
    <property type="match status" value="1"/>
</dbReference>
<comment type="caution">
    <text evidence="1">The sequence shown here is derived from an EMBL/GenBank/DDBJ whole genome shotgun (WGS) entry which is preliminary data.</text>
</comment>
<dbReference type="OrthoDB" id="429813at2759"/>